<evidence type="ECO:0000256" key="2">
    <source>
        <dbReference type="ARBA" id="ARBA00004922"/>
    </source>
</evidence>
<dbReference type="Gene3D" id="3.10.180.20">
    <property type="entry name" value="N-Acetylglucosaminyltransferase I, Domain 2"/>
    <property type="match status" value="1"/>
</dbReference>
<keyword evidence="8 17" id="KW-0735">Signal-anchor</keyword>
<evidence type="ECO:0000256" key="1">
    <source>
        <dbReference type="ARBA" id="ARBA00004323"/>
    </source>
</evidence>
<comment type="caution">
    <text evidence="18">The sequence shown here is derived from an EMBL/GenBank/DDBJ whole genome shotgun (WGS) entry which is preliminary data.</text>
</comment>
<dbReference type="OrthoDB" id="440755at2759"/>
<accession>A0A0C2N1H4</accession>
<dbReference type="UniPathway" id="UPA00378"/>
<dbReference type="GO" id="GO:0000139">
    <property type="term" value="C:Golgi membrane"/>
    <property type="evidence" value="ECO:0007669"/>
    <property type="project" value="UniProtKB-SubCell"/>
</dbReference>
<evidence type="ECO:0000313" key="19">
    <source>
        <dbReference type="Proteomes" id="UP000031668"/>
    </source>
</evidence>
<organism evidence="18 19">
    <name type="scientific">Thelohanellus kitauei</name>
    <name type="common">Myxosporean</name>
    <dbReference type="NCBI Taxonomy" id="669202"/>
    <lineage>
        <taxon>Eukaryota</taxon>
        <taxon>Metazoa</taxon>
        <taxon>Cnidaria</taxon>
        <taxon>Myxozoa</taxon>
        <taxon>Myxosporea</taxon>
        <taxon>Bivalvulida</taxon>
        <taxon>Platysporina</taxon>
        <taxon>Myxobolidae</taxon>
        <taxon>Thelohanellus</taxon>
    </lineage>
</organism>
<evidence type="ECO:0000256" key="10">
    <source>
        <dbReference type="ARBA" id="ARBA00023034"/>
    </source>
</evidence>
<evidence type="ECO:0000256" key="9">
    <source>
        <dbReference type="ARBA" id="ARBA00022989"/>
    </source>
</evidence>
<evidence type="ECO:0000256" key="13">
    <source>
        <dbReference type="ARBA" id="ARBA00037706"/>
    </source>
</evidence>
<evidence type="ECO:0000256" key="14">
    <source>
        <dbReference type="ARBA" id="ARBA00038949"/>
    </source>
</evidence>
<reference evidence="18 19" key="1">
    <citation type="journal article" date="2014" name="Genome Biol. Evol.">
        <title>The genome of the myxosporean Thelohanellus kitauei shows adaptations to nutrient acquisition within its fish host.</title>
        <authorList>
            <person name="Yang Y."/>
            <person name="Xiong J."/>
            <person name="Zhou Z."/>
            <person name="Huo F."/>
            <person name="Miao W."/>
            <person name="Ran C."/>
            <person name="Liu Y."/>
            <person name="Zhang J."/>
            <person name="Feng J."/>
            <person name="Wang M."/>
            <person name="Wang M."/>
            <person name="Wang L."/>
            <person name="Yao B."/>
        </authorList>
    </citation>
    <scope>NUCLEOTIDE SEQUENCE [LARGE SCALE GENOMIC DNA]</scope>
    <source>
        <strain evidence="18">Wuqing</strain>
    </source>
</reference>
<evidence type="ECO:0000256" key="4">
    <source>
        <dbReference type="ARBA" id="ARBA00022676"/>
    </source>
</evidence>
<proteinExistence type="inferred from homology"/>
<keyword evidence="12 17" id="KW-0464">Manganese</keyword>
<name>A0A0C2N1H4_THEKT</name>
<keyword evidence="11" id="KW-0472">Membrane</keyword>
<evidence type="ECO:0000256" key="17">
    <source>
        <dbReference type="RuleBase" id="RU368119"/>
    </source>
</evidence>
<evidence type="ECO:0000256" key="3">
    <source>
        <dbReference type="ARBA" id="ARBA00006492"/>
    </source>
</evidence>
<dbReference type="InterPro" id="IPR029044">
    <property type="entry name" value="Nucleotide-diphossugar_trans"/>
</dbReference>
<evidence type="ECO:0000256" key="5">
    <source>
        <dbReference type="ARBA" id="ARBA00022679"/>
    </source>
</evidence>
<gene>
    <name evidence="18" type="ORF">RF11_00846</name>
</gene>
<comment type="subcellular location">
    <subcellularLocation>
        <location evidence="1 17">Golgi apparatus membrane</location>
        <topology evidence="1 17">Single-pass type II membrane protein</topology>
    </subcellularLocation>
</comment>
<dbReference type="EC" id="2.4.1.101" evidence="14 17"/>
<dbReference type="Pfam" id="PF03071">
    <property type="entry name" value="GNT-I"/>
    <property type="match status" value="1"/>
</dbReference>
<evidence type="ECO:0000256" key="6">
    <source>
        <dbReference type="ARBA" id="ARBA00022692"/>
    </source>
</evidence>
<dbReference type="PANTHER" id="PTHR10468:SF0">
    <property type="entry name" value="ALPHA-1,3-MANNOSYL-GLYCOPROTEIN 2-BETA-N-ACETYLGLUCOSAMINYLTRANSFERASE"/>
    <property type="match status" value="1"/>
</dbReference>
<dbReference type="InterPro" id="IPR004139">
    <property type="entry name" value="Glyco_trans_13"/>
</dbReference>
<dbReference type="GO" id="GO:0030145">
    <property type="term" value="F:manganese ion binding"/>
    <property type="evidence" value="ECO:0007669"/>
    <property type="project" value="UniProtKB-UniRule"/>
</dbReference>
<keyword evidence="6" id="KW-0812">Transmembrane</keyword>
<keyword evidence="10 17" id="KW-0333">Golgi apparatus</keyword>
<evidence type="ECO:0000256" key="8">
    <source>
        <dbReference type="ARBA" id="ARBA00022968"/>
    </source>
</evidence>
<dbReference type="Proteomes" id="UP000031668">
    <property type="component" value="Unassembled WGS sequence"/>
</dbReference>
<keyword evidence="7 17" id="KW-0479">Metal-binding</keyword>
<keyword evidence="9" id="KW-1133">Transmembrane helix</keyword>
<comment type="pathway">
    <text evidence="2 17">Protein modification; protein glycosylation.</text>
</comment>
<dbReference type="PANTHER" id="PTHR10468">
    <property type="entry name" value="PROTEIN O-LINKED-MANNOSE BETA-1,2-N-ACETYLGLUCOSAMINYLTRANSFERASE 1/ALPHA-1,3-MANNOSYL-GLYCOPROTEIN 2-BETA-N-ACETYLGLUCOSAMINYLTRANSFERASE"/>
    <property type="match status" value="1"/>
</dbReference>
<evidence type="ECO:0000256" key="7">
    <source>
        <dbReference type="ARBA" id="ARBA00022723"/>
    </source>
</evidence>
<evidence type="ECO:0000256" key="15">
    <source>
        <dbReference type="ARBA" id="ARBA00041712"/>
    </source>
</evidence>
<comment type="similarity">
    <text evidence="3 17">Belongs to the glycosyltransferase 13 family.</text>
</comment>
<dbReference type="InterPro" id="IPR052261">
    <property type="entry name" value="Glycosyltransferase_13"/>
</dbReference>
<dbReference type="Gene3D" id="3.90.550.10">
    <property type="entry name" value="Spore Coat Polysaccharide Biosynthesis Protein SpsA, Chain A"/>
    <property type="match status" value="1"/>
</dbReference>
<comment type="function">
    <text evidence="13 17">Initiates complex N-linked carbohydrate formation. Essential for the conversion of high-mannose to hybrid and complex N-glycans.</text>
</comment>
<comment type="catalytic activity">
    <reaction evidence="16 17">
        <text>N(4)-(alpha-D-Man-(1-&gt;3)-[alpha-D-Man-(1-&gt;3)-[alpha-D-Man-(1-&gt;6)]-alpha-D-Man-(1-&gt;6)]-beta-D-Man-(1-&gt;4)-beta-D-GlcNAc-(1-&gt;4)-beta-D-GlcNAc)-L-asparaginyl-[protein] (N-glucan mannose isomer 5A1,2) + UDP-N-acetyl-alpha-D-glucosamine = N(4)-{beta-D-GlcNAc-(1-&gt;2)-alpha-D-Man-(1-&gt;3)-[alpha-D-Man-(1-&gt;3)-[alpha-D-Man-(1-&gt;6)]-alpha-D-Man-(1-&gt;6)]-beta-D-Man-(1-&gt;4)-beta-D-GlcNAc-(1-&gt;4)-beta-D-GlcNAc}-L-asparaginyl-[protein] + UDP + H(+)</text>
        <dbReference type="Rhea" id="RHEA:11456"/>
        <dbReference type="Rhea" id="RHEA-COMP:14367"/>
        <dbReference type="Rhea" id="RHEA-COMP:14368"/>
        <dbReference type="ChEBI" id="CHEBI:15378"/>
        <dbReference type="ChEBI" id="CHEBI:57705"/>
        <dbReference type="ChEBI" id="CHEBI:58223"/>
        <dbReference type="ChEBI" id="CHEBI:59087"/>
        <dbReference type="ChEBI" id="CHEBI:60625"/>
        <dbReference type="EC" id="2.4.1.101"/>
    </reaction>
</comment>
<evidence type="ECO:0000256" key="12">
    <source>
        <dbReference type="ARBA" id="ARBA00023211"/>
    </source>
</evidence>
<evidence type="ECO:0000256" key="16">
    <source>
        <dbReference type="ARBA" id="ARBA00049421"/>
    </source>
</evidence>
<keyword evidence="19" id="KW-1185">Reference proteome</keyword>
<sequence>MINKRFWNEIKSEWKDEGWYEYFGNPLVNKGRSCVYPEVPRVAHLDLIELTTPANSARIFSILNNNLIVDLEYLVIKRYEPHFMKKFNDATPINLNSYKSINSTDSYLKFKIGYKDSHEYSELCNYFGITTETHYHVPMNSFHKIVLINQRTHVVYLYPTTNYIF</sequence>
<dbReference type="GO" id="GO:0003827">
    <property type="term" value="F:alpha-1,3-mannosylglycoprotein 2-beta-N-acetylglucosaminyltransferase activity"/>
    <property type="evidence" value="ECO:0007669"/>
    <property type="project" value="UniProtKB-UniRule"/>
</dbReference>
<dbReference type="EMBL" id="JWZT01002157">
    <property type="protein sequence ID" value="KII70205.1"/>
    <property type="molecule type" value="Genomic_DNA"/>
</dbReference>
<protein>
    <recommendedName>
        <fullName evidence="14 17">Alpha-1,3-mannosyl-glycoprotein 2-beta-N-acetylglucosaminyltransferase</fullName>
        <shortName evidence="17">GNT-I</shortName>
        <shortName evidence="17">GlcNAc-T I</shortName>
        <ecNumber evidence="14 17">2.4.1.101</ecNumber>
    </recommendedName>
    <alternativeName>
        <fullName evidence="15 17">N-glycosyl-oligosaccharide-glycoprotein N-acetylglucosaminyltransferase I</fullName>
    </alternativeName>
</protein>
<evidence type="ECO:0000256" key="11">
    <source>
        <dbReference type="ARBA" id="ARBA00023136"/>
    </source>
</evidence>
<keyword evidence="4 17" id="KW-0328">Glycosyltransferase</keyword>
<dbReference type="AlphaFoldDB" id="A0A0C2N1H4"/>
<comment type="cofactor">
    <cofactor evidence="17">
        <name>Mn(2+)</name>
        <dbReference type="ChEBI" id="CHEBI:29035"/>
    </cofactor>
    <text evidence="17">The cofactor is mostly bound to the substrate.</text>
</comment>
<evidence type="ECO:0000313" key="18">
    <source>
        <dbReference type="EMBL" id="KII70205.1"/>
    </source>
</evidence>
<keyword evidence="5" id="KW-0808">Transferase</keyword>